<keyword evidence="2" id="KW-0732">Signal</keyword>
<feature type="region of interest" description="Disordered" evidence="1">
    <location>
        <begin position="60"/>
        <end position="79"/>
    </location>
</feature>
<feature type="region of interest" description="Disordered" evidence="1">
    <location>
        <begin position="32"/>
        <end position="55"/>
    </location>
</feature>
<evidence type="ECO:0000313" key="3">
    <source>
        <dbReference type="EMBL" id="QSB06456.1"/>
    </source>
</evidence>
<feature type="chain" id="PRO_5034479070" description="Secreted protein" evidence="2">
    <location>
        <begin position="31"/>
        <end position="221"/>
    </location>
</feature>
<sequence>MIGRKKFYPAVAGAVLLVAAALFSPVAASAETSVQSEVEKPETSFLGGFEEHEEGELKVEWPDGSSSTITASEPEPVSESDINEYGELKSQEGVKLADATASNIQSRSWTQQHTDTFGFFAVRHVGTFFFDGNGQVWSTTTQNGRTGSHSCSTRWTIPGVGLEHDSCNTVPRSDLSTPAISEYFYFTVSTAGFSFGGNYIHVNLYTSGTILYYETVGNQWG</sequence>
<name>A0A895XVA6_9ACTN</name>
<dbReference type="AlphaFoldDB" id="A0A895XVA6"/>
<feature type="signal peptide" evidence="2">
    <location>
        <begin position="1"/>
        <end position="30"/>
    </location>
</feature>
<proteinExistence type="predicted"/>
<protein>
    <recommendedName>
        <fullName evidence="5">Secreted protein</fullName>
    </recommendedName>
</protein>
<reference evidence="3" key="1">
    <citation type="submission" date="2021-02" db="EMBL/GenBank/DDBJ databases">
        <title>Natronoglycomyces albus gen. nov., sp. nov, a haloalkaliphilic actinobacterium from a soda solonchak soil.</title>
        <authorList>
            <person name="Sorokin D.Y."/>
            <person name="Khijniak T.V."/>
            <person name="Zakharycheva A.P."/>
            <person name="Boueva O.V."/>
            <person name="Ariskina E.V."/>
            <person name="Hahnke R.L."/>
            <person name="Bunk B."/>
            <person name="Sproer C."/>
            <person name="Schumann P."/>
            <person name="Evtushenko L.I."/>
            <person name="Kublanov I.V."/>
        </authorList>
    </citation>
    <scope>NUCLEOTIDE SEQUENCE</scope>
    <source>
        <strain evidence="3">DSM 106290</strain>
    </source>
</reference>
<organism evidence="3 4">
    <name type="scientific">Natronoglycomyces albus</name>
    <dbReference type="NCBI Taxonomy" id="2811108"/>
    <lineage>
        <taxon>Bacteria</taxon>
        <taxon>Bacillati</taxon>
        <taxon>Actinomycetota</taxon>
        <taxon>Actinomycetes</taxon>
        <taxon>Glycomycetales</taxon>
        <taxon>Glycomycetaceae</taxon>
        <taxon>Natronoglycomyces</taxon>
    </lineage>
</organism>
<dbReference type="RefSeq" id="WP_213172467.1">
    <property type="nucleotide sequence ID" value="NZ_CP070496.1"/>
</dbReference>
<dbReference type="Proteomes" id="UP000662939">
    <property type="component" value="Chromosome"/>
</dbReference>
<evidence type="ECO:0000313" key="4">
    <source>
        <dbReference type="Proteomes" id="UP000662939"/>
    </source>
</evidence>
<evidence type="ECO:0000256" key="1">
    <source>
        <dbReference type="SAM" id="MobiDB-lite"/>
    </source>
</evidence>
<evidence type="ECO:0008006" key="5">
    <source>
        <dbReference type="Google" id="ProtNLM"/>
    </source>
</evidence>
<keyword evidence="4" id="KW-1185">Reference proteome</keyword>
<dbReference type="EMBL" id="CP070496">
    <property type="protein sequence ID" value="QSB06456.1"/>
    <property type="molecule type" value="Genomic_DNA"/>
</dbReference>
<gene>
    <name evidence="3" type="ORF">JQS30_06020</name>
</gene>
<evidence type="ECO:0000256" key="2">
    <source>
        <dbReference type="SAM" id="SignalP"/>
    </source>
</evidence>
<dbReference type="KEGG" id="nav:JQS30_06020"/>
<accession>A0A895XVA6</accession>